<organism evidence="1 2">
    <name type="scientific">Bacteroides muris</name>
    <name type="common">ex Fokt et al. 2023</name>
    <dbReference type="NCBI Taxonomy" id="2937417"/>
    <lineage>
        <taxon>Bacteria</taxon>
        <taxon>Pseudomonadati</taxon>
        <taxon>Bacteroidota</taxon>
        <taxon>Bacteroidia</taxon>
        <taxon>Bacteroidales</taxon>
        <taxon>Bacteroidaceae</taxon>
        <taxon>Bacteroides</taxon>
    </lineage>
</organism>
<keyword evidence="2" id="KW-1185">Reference proteome</keyword>
<accession>A0A9X2NU44</accession>
<evidence type="ECO:0008006" key="3">
    <source>
        <dbReference type="Google" id="ProtNLM"/>
    </source>
</evidence>
<evidence type="ECO:0000313" key="1">
    <source>
        <dbReference type="EMBL" id="MCR6505392.1"/>
    </source>
</evidence>
<sequence>MMKFFQRKAPTTALTPAVELPDLNINIVKRFASSDWKLGEIHGLSHWQRVERNGIILSLEKLNGTFCIRKDINITVVRLFAYLHDKCRLDDGWDFEHGIRAAKMLHSIRRTLLKELSDNEFSLLEKACELHTTEHKTGEPTIDTCFDADRLDLNRVGIEPSPNKMATEQGAYYAEYPHKLEQIKSLLF</sequence>
<dbReference type="SUPFAM" id="SSF109604">
    <property type="entry name" value="HD-domain/PDEase-like"/>
    <property type="match status" value="1"/>
</dbReference>
<proteinExistence type="predicted"/>
<dbReference type="Proteomes" id="UP001143192">
    <property type="component" value="Unassembled WGS sequence"/>
</dbReference>
<reference evidence="1" key="1">
    <citation type="journal article" date="2022" name="Arch. Microbiol.">
        <title>Bacteroides muris sp. nov. isolated from the cecum of wild-derived house mice.</title>
        <authorList>
            <person name="Fokt H."/>
            <person name="Unni R."/>
            <person name="Repnik U."/>
            <person name="Schmitz R.A."/>
            <person name="Bramkamp M."/>
            <person name="Baines J.F."/>
            <person name="Unterweger D."/>
        </authorList>
    </citation>
    <scope>NUCLEOTIDE SEQUENCE</scope>
    <source>
        <strain evidence="1">KH365_2</strain>
    </source>
</reference>
<name>A0A9X2NU44_9BACE</name>
<reference evidence="1" key="2">
    <citation type="submission" date="2022-04" db="EMBL/GenBank/DDBJ databases">
        <authorList>
            <person name="Fokt H."/>
            <person name="Baines J."/>
        </authorList>
    </citation>
    <scope>NUCLEOTIDE SEQUENCE</scope>
    <source>
        <strain evidence="1">KH365_2</strain>
    </source>
</reference>
<dbReference type="EMBL" id="JAMZED010000028">
    <property type="protein sequence ID" value="MCR6505392.1"/>
    <property type="molecule type" value="Genomic_DNA"/>
</dbReference>
<evidence type="ECO:0000313" key="2">
    <source>
        <dbReference type="Proteomes" id="UP001143192"/>
    </source>
</evidence>
<protein>
    <recommendedName>
        <fullName evidence="3">HD domain-containing protein</fullName>
    </recommendedName>
</protein>
<dbReference type="RefSeq" id="WP_246866998.1">
    <property type="nucleotide sequence ID" value="NZ_JAMZED010000028.1"/>
</dbReference>
<dbReference type="Gene3D" id="1.10.3210.10">
    <property type="entry name" value="Hypothetical protein af1432"/>
    <property type="match status" value="1"/>
</dbReference>
<dbReference type="AlphaFoldDB" id="A0A9X2NU44"/>
<gene>
    <name evidence="1" type="ORF">M1B79_12100</name>
</gene>
<comment type="caution">
    <text evidence="1">The sequence shown here is derived from an EMBL/GenBank/DDBJ whole genome shotgun (WGS) entry which is preliminary data.</text>
</comment>